<dbReference type="InterPro" id="IPR008854">
    <property type="entry name" value="TPMT"/>
</dbReference>
<keyword evidence="8" id="KW-0949">S-adenosyl-L-methionine</keyword>
<feature type="region of interest" description="Disordered" evidence="9">
    <location>
        <begin position="209"/>
        <end position="241"/>
    </location>
</feature>
<evidence type="ECO:0000256" key="8">
    <source>
        <dbReference type="ARBA" id="ARBA00022691"/>
    </source>
</evidence>
<protein>
    <recommendedName>
        <fullName evidence="4">thiopurine S-methyltransferase</fullName>
        <ecNumber evidence="4">2.1.1.67</ecNumber>
    </recommendedName>
</protein>
<dbReference type="Gene3D" id="3.40.50.150">
    <property type="entry name" value="Vaccinia Virus protein VP39"/>
    <property type="match status" value="1"/>
</dbReference>
<dbReference type="FunFam" id="3.40.50.150:FF:000101">
    <property type="entry name" value="Thiopurine S-methyltransferase"/>
    <property type="match status" value="1"/>
</dbReference>
<evidence type="ECO:0000256" key="2">
    <source>
        <dbReference type="ARBA" id="ARBA00004496"/>
    </source>
</evidence>
<comment type="subcellular location">
    <subcellularLocation>
        <location evidence="2">Cytoplasm</location>
    </subcellularLocation>
</comment>
<evidence type="ECO:0000313" key="10">
    <source>
        <dbReference type="EMBL" id="KAH3849649.1"/>
    </source>
</evidence>
<dbReference type="PROSITE" id="PS51585">
    <property type="entry name" value="SAM_MT_TPMT"/>
    <property type="match status" value="1"/>
</dbReference>
<sequence>MSAKEVETDLDAGVLHNSEWVKRWEVGDIAFHQSRYDSLFDSQGEALFPGGAKSVFVPLCGKTPDMIWMYNQGHSVVGVELSEQAVQELFSENKLEARVQHVEGVGPLYTSTDGRLQVYVGDLFDLTKDQLSEFDRVWDSRSLVAINVVDQERYRNLLLSLLKKGGEYYLKTLDYDPTVWPGPPHNISRQRVNELYGEHCNIEILEETNRTGLNPNTPRVPHSDVNPPTDPSGDVVPQAKPSSAGAALKMSSYLYDRWYKLLLK</sequence>
<dbReference type="GO" id="GO:0032259">
    <property type="term" value="P:methylation"/>
    <property type="evidence" value="ECO:0007669"/>
    <property type="project" value="UniProtKB-KW"/>
</dbReference>
<evidence type="ECO:0000256" key="1">
    <source>
        <dbReference type="ARBA" id="ARBA00000903"/>
    </source>
</evidence>
<dbReference type="Proteomes" id="UP000828390">
    <property type="component" value="Unassembled WGS sequence"/>
</dbReference>
<evidence type="ECO:0000256" key="6">
    <source>
        <dbReference type="ARBA" id="ARBA00022603"/>
    </source>
</evidence>
<dbReference type="EMBL" id="JAIWYP010000003">
    <property type="protein sequence ID" value="KAH3849649.1"/>
    <property type="molecule type" value="Genomic_DNA"/>
</dbReference>
<keyword evidence="11" id="KW-1185">Reference proteome</keyword>
<accession>A0A9D4L1M7</accession>
<dbReference type="EC" id="2.1.1.67" evidence="4"/>
<evidence type="ECO:0000256" key="9">
    <source>
        <dbReference type="SAM" id="MobiDB-lite"/>
    </source>
</evidence>
<proteinExistence type="inferred from homology"/>
<name>A0A9D4L1M7_DREPO</name>
<reference evidence="10" key="1">
    <citation type="journal article" date="2019" name="bioRxiv">
        <title>The Genome of the Zebra Mussel, Dreissena polymorpha: A Resource for Invasive Species Research.</title>
        <authorList>
            <person name="McCartney M.A."/>
            <person name="Auch B."/>
            <person name="Kono T."/>
            <person name="Mallez S."/>
            <person name="Zhang Y."/>
            <person name="Obille A."/>
            <person name="Becker A."/>
            <person name="Abrahante J.E."/>
            <person name="Garbe J."/>
            <person name="Badalamenti J.P."/>
            <person name="Herman A."/>
            <person name="Mangelson H."/>
            <person name="Liachko I."/>
            <person name="Sullivan S."/>
            <person name="Sone E.D."/>
            <person name="Koren S."/>
            <person name="Silverstein K.A.T."/>
            <person name="Beckman K.B."/>
            <person name="Gohl D.M."/>
        </authorList>
    </citation>
    <scope>NUCLEOTIDE SEQUENCE</scope>
    <source>
        <strain evidence="10">Duluth1</strain>
        <tissue evidence="10">Whole animal</tissue>
    </source>
</reference>
<evidence type="ECO:0000256" key="5">
    <source>
        <dbReference type="ARBA" id="ARBA00022490"/>
    </source>
</evidence>
<evidence type="ECO:0000313" key="11">
    <source>
        <dbReference type="Proteomes" id="UP000828390"/>
    </source>
</evidence>
<evidence type="ECO:0000256" key="7">
    <source>
        <dbReference type="ARBA" id="ARBA00022679"/>
    </source>
</evidence>
<dbReference type="GO" id="GO:0008119">
    <property type="term" value="F:thiopurine S-methyltransferase activity"/>
    <property type="evidence" value="ECO:0007669"/>
    <property type="project" value="UniProtKB-EC"/>
</dbReference>
<comment type="similarity">
    <text evidence="3">Belongs to the class I-like SAM-binding methyltransferase superfamily. TPMT family.</text>
</comment>
<dbReference type="OrthoDB" id="276151at2759"/>
<evidence type="ECO:0000256" key="4">
    <source>
        <dbReference type="ARBA" id="ARBA00011905"/>
    </source>
</evidence>
<dbReference type="SUPFAM" id="SSF53335">
    <property type="entry name" value="S-adenosyl-L-methionine-dependent methyltransferases"/>
    <property type="match status" value="1"/>
</dbReference>
<keyword evidence="6" id="KW-0489">Methyltransferase</keyword>
<reference evidence="10" key="2">
    <citation type="submission" date="2020-11" db="EMBL/GenBank/DDBJ databases">
        <authorList>
            <person name="McCartney M.A."/>
            <person name="Auch B."/>
            <person name="Kono T."/>
            <person name="Mallez S."/>
            <person name="Becker A."/>
            <person name="Gohl D.M."/>
            <person name="Silverstein K.A.T."/>
            <person name="Koren S."/>
            <person name="Bechman K.B."/>
            <person name="Herman A."/>
            <person name="Abrahante J.E."/>
            <person name="Garbe J."/>
        </authorList>
    </citation>
    <scope>NUCLEOTIDE SEQUENCE</scope>
    <source>
        <strain evidence="10">Duluth1</strain>
        <tissue evidence="10">Whole animal</tissue>
    </source>
</reference>
<comment type="caution">
    <text evidence="10">The sequence shown here is derived from an EMBL/GenBank/DDBJ whole genome shotgun (WGS) entry which is preliminary data.</text>
</comment>
<keyword evidence="7" id="KW-0808">Transferase</keyword>
<dbReference type="AlphaFoldDB" id="A0A9D4L1M7"/>
<gene>
    <name evidence="10" type="ORF">DPMN_092052</name>
</gene>
<keyword evidence="5" id="KW-0963">Cytoplasm</keyword>
<organism evidence="10 11">
    <name type="scientific">Dreissena polymorpha</name>
    <name type="common">Zebra mussel</name>
    <name type="synonym">Mytilus polymorpha</name>
    <dbReference type="NCBI Taxonomy" id="45954"/>
    <lineage>
        <taxon>Eukaryota</taxon>
        <taxon>Metazoa</taxon>
        <taxon>Spiralia</taxon>
        <taxon>Lophotrochozoa</taxon>
        <taxon>Mollusca</taxon>
        <taxon>Bivalvia</taxon>
        <taxon>Autobranchia</taxon>
        <taxon>Heteroconchia</taxon>
        <taxon>Euheterodonta</taxon>
        <taxon>Imparidentia</taxon>
        <taxon>Neoheterodontei</taxon>
        <taxon>Myida</taxon>
        <taxon>Dreissenoidea</taxon>
        <taxon>Dreissenidae</taxon>
        <taxon>Dreissena</taxon>
    </lineage>
</organism>
<evidence type="ECO:0000256" key="3">
    <source>
        <dbReference type="ARBA" id="ARBA00008145"/>
    </source>
</evidence>
<dbReference type="Pfam" id="PF05724">
    <property type="entry name" value="TPMT"/>
    <property type="match status" value="1"/>
</dbReference>
<dbReference type="InterPro" id="IPR029063">
    <property type="entry name" value="SAM-dependent_MTases_sf"/>
</dbReference>
<dbReference type="GO" id="GO:0005737">
    <property type="term" value="C:cytoplasm"/>
    <property type="evidence" value="ECO:0007669"/>
    <property type="project" value="UniProtKB-SubCell"/>
</dbReference>
<dbReference type="PANTHER" id="PTHR10259">
    <property type="entry name" value="THIOPURINE S-METHYLTRANSFERASE"/>
    <property type="match status" value="1"/>
</dbReference>
<comment type="catalytic activity">
    <reaction evidence="1">
        <text>S-adenosyl-L-methionine + a thiopurine = S-adenosyl-L-homocysteine + a thiopurine S-methylether.</text>
        <dbReference type="EC" id="2.1.1.67"/>
    </reaction>
</comment>
<dbReference type="PANTHER" id="PTHR10259:SF11">
    <property type="entry name" value="THIOPURINE S-METHYLTRANSFERASE"/>
    <property type="match status" value="1"/>
</dbReference>